<evidence type="ECO:0000259" key="9">
    <source>
        <dbReference type="Pfam" id="PF10590"/>
    </source>
</evidence>
<dbReference type="PROSITE" id="PS01064">
    <property type="entry name" value="PYRIDOX_OXIDASE"/>
    <property type="match status" value="1"/>
</dbReference>
<comment type="pathway">
    <text evidence="6">Cofactor metabolism; pyridoxal 5'-phosphate salvage; pyridoxal 5'-phosphate from pyridoxine 5'-phosphate: step 1/1.</text>
</comment>
<keyword evidence="5 6" id="KW-0664">Pyridoxine biosynthesis</keyword>
<dbReference type="GO" id="GO:0010181">
    <property type="term" value="F:FMN binding"/>
    <property type="evidence" value="ECO:0007669"/>
    <property type="project" value="UniProtKB-UniRule"/>
</dbReference>
<keyword evidence="11" id="KW-1185">Reference proteome</keyword>
<comment type="similarity">
    <text evidence="1 6">Belongs to the pyridoxamine 5'-phosphate oxidase family.</text>
</comment>
<comment type="function">
    <text evidence="6">Catalyzes the oxidation of either pyridoxine 5'-phosphate (PNP) or pyridoxamine 5'-phosphate (PMP) into pyridoxal 5'-phosphate (PLP).</text>
</comment>
<feature type="binding site" evidence="6 7">
    <location>
        <begin position="134"/>
        <end position="135"/>
    </location>
    <ligand>
        <name>FMN</name>
        <dbReference type="ChEBI" id="CHEBI:58210"/>
    </ligand>
</feature>
<dbReference type="KEGG" id="peg:E5R92_02990"/>
<keyword evidence="4 6" id="KW-0560">Oxidoreductase</keyword>
<comment type="caution">
    <text evidence="6">Lacks conserved residue(s) required for the propagation of feature annotation.</text>
</comment>
<keyword evidence="2 6" id="KW-0285">Flavoprotein</keyword>
<accession>A0A6H1Q1T5</accession>
<protein>
    <recommendedName>
        <fullName evidence="6">Pyridoxine/pyridoxamine 5'-phosphate oxidase</fullName>
        <ecNumber evidence="6">1.4.3.5</ecNumber>
    </recommendedName>
    <alternativeName>
        <fullName evidence="6">PNP/PMP oxidase</fullName>
        <shortName evidence="6">PNPOx</shortName>
    </alternativeName>
    <alternativeName>
        <fullName evidence="6">Pyridoxal 5'-phosphate synthase</fullName>
    </alternativeName>
</protein>
<feature type="domain" description="Pyridoxamine 5'-phosphate oxidase N-terminal" evidence="8">
    <location>
        <begin position="28"/>
        <end position="152"/>
    </location>
</feature>
<feature type="binding site" evidence="6">
    <location>
        <position position="121"/>
    </location>
    <ligand>
        <name>substrate</name>
    </ligand>
</feature>
<comment type="cofactor">
    <cofactor evidence="6 7">
        <name>FMN</name>
        <dbReference type="ChEBI" id="CHEBI:58210"/>
    </cofactor>
    <text evidence="6 7">Binds 1 FMN per subunit.</text>
</comment>
<dbReference type="SUPFAM" id="SSF50475">
    <property type="entry name" value="FMN-binding split barrel"/>
    <property type="match status" value="1"/>
</dbReference>
<evidence type="ECO:0000256" key="2">
    <source>
        <dbReference type="ARBA" id="ARBA00022630"/>
    </source>
</evidence>
<feature type="binding site" evidence="6 7">
    <location>
        <position position="99"/>
    </location>
    <ligand>
        <name>FMN</name>
        <dbReference type="ChEBI" id="CHEBI:58210"/>
    </ligand>
</feature>
<comment type="pathway">
    <text evidence="6">Cofactor metabolism; pyridoxal 5'-phosphate salvage; pyridoxal 5'-phosphate from pyridoxamine 5'-phosphate: step 1/1.</text>
</comment>
<dbReference type="NCBIfam" id="TIGR00558">
    <property type="entry name" value="pdxH"/>
    <property type="match status" value="1"/>
</dbReference>
<feature type="binding site" evidence="6">
    <location>
        <position position="125"/>
    </location>
    <ligand>
        <name>substrate</name>
    </ligand>
</feature>
<dbReference type="Pfam" id="PF01243">
    <property type="entry name" value="PNPOx_N"/>
    <property type="match status" value="1"/>
</dbReference>
<comment type="subunit">
    <text evidence="6">Homodimer.</text>
</comment>
<dbReference type="GO" id="GO:0008615">
    <property type="term" value="P:pyridoxine biosynthetic process"/>
    <property type="evidence" value="ECO:0007669"/>
    <property type="project" value="UniProtKB-UniRule"/>
</dbReference>
<dbReference type="PANTHER" id="PTHR10851:SF0">
    <property type="entry name" value="PYRIDOXINE-5'-PHOSPHATE OXIDASE"/>
    <property type="match status" value="1"/>
</dbReference>
<dbReference type="PIRSF" id="PIRSF000190">
    <property type="entry name" value="Pyd_amn-ph_oxd"/>
    <property type="match status" value="1"/>
</dbReference>
<evidence type="ECO:0000256" key="3">
    <source>
        <dbReference type="ARBA" id="ARBA00022643"/>
    </source>
</evidence>
<comment type="catalytic activity">
    <reaction evidence="6">
        <text>pyridoxamine 5'-phosphate + O2 + H2O = pyridoxal 5'-phosphate + H2O2 + NH4(+)</text>
        <dbReference type="Rhea" id="RHEA:15817"/>
        <dbReference type="ChEBI" id="CHEBI:15377"/>
        <dbReference type="ChEBI" id="CHEBI:15379"/>
        <dbReference type="ChEBI" id="CHEBI:16240"/>
        <dbReference type="ChEBI" id="CHEBI:28938"/>
        <dbReference type="ChEBI" id="CHEBI:58451"/>
        <dbReference type="ChEBI" id="CHEBI:597326"/>
        <dbReference type="EC" id="1.4.3.5"/>
    </reaction>
</comment>
<feature type="binding site" evidence="6 7">
    <location>
        <begin position="70"/>
        <end position="71"/>
    </location>
    <ligand>
        <name>FMN</name>
        <dbReference type="ChEBI" id="CHEBI:58210"/>
    </ligand>
</feature>
<dbReference type="AlphaFoldDB" id="A0A6H1Q1T5"/>
<evidence type="ECO:0000259" key="8">
    <source>
        <dbReference type="Pfam" id="PF01243"/>
    </source>
</evidence>
<reference evidence="10 11" key="1">
    <citation type="journal article" date="2020" name="Nat. Microbiol.">
        <title>Lysogenic host-virus interactions in SAR11 marine bacteria.</title>
        <authorList>
            <person name="Morris R.M."/>
            <person name="Cain K.R."/>
            <person name="Hvorecny K.L."/>
            <person name="Kollman J.M."/>
        </authorList>
    </citation>
    <scope>NUCLEOTIDE SEQUENCE [LARGE SCALE GENOMIC DNA]</scope>
    <source>
        <strain evidence="10 11">NP1</strain>
    </source>
</reference>
<dbReference type="InterPro" id="IPR019740">
    <property type="entry name" value="Pyridox_Oxase_CS"/>
</dbReference>
<feature type="binding site" evidence="6 7">
    <location>
        <position position="77"/>
    </location>
    <ligand>
        <name>FMN</name>
        <dbReference type="ChEBI" id="CHEBI:58210"/>
    </ligand>
</feature>
<dbReference type="HAMAP" id="MF_01629">
    <property type="entry name" value="PdxH"/>
    <property type="match status" value="1"/>
</dbReference>
<feature type="binding site" evidence="6">
    <location>
        <position position="117"/>
    </location>
    <ligand>
        <name>substrate</name>
    </ligand>
</feature>
<dbReference type="Gene3D" id="2.30.110.10">
    <property type="entry name" value="Electron Transport, Fmn-binding Protein, Chain A"/>
    <property type="match status" value="1"/>
</dbReference>
<dbReference type="InterPro" id="IPR011576">
    <property type="entry name" value="Pyridox_Oxase_N"/>
</dbReference>
<feature type="binding site" evidence="6">
    <location>
        <begin position="186"/>
        <end position="188"/>
    </location>
    <ligand>
        <name>substrate</name>
    </ligand>
</feature>
<dbReference type="GO" id="GO:0004733">
    <property type="term" value="F:pyridoxamine phosphate oxidase activity"/>
    <property type="evidence" value="ECO:0007669"/>
    <property type="project" value="UniProtKB-UniRule"/>
</dbReference>
<keyword evidence="3 6" id="KW-0288">FMN</keyword>
<gene>
    <name evidence="6 10" type="primary">pdxH</name>
    <name evidence="10" type="ORF">E5R92_02990</name>
</gene>
<evidence type="ECO:0000256" key="6">
    <source>
        <dbReference type="HAMAP-Rule" id="MF_01629"/>
    </source>
</evidence>
<dbReference type="RefSeq" id="WP_168606633.1">
    <property type="nucleotide sequence ID" value="NZ_CP038852.1"/>
</dbReference>
<comment type="catalytic activity">
    <reaction evidence="6">
        <text>pyridoxine 5'-phosphate + O2 = pyridoxal 5'-phosphate + H2O2</text>
        <dbReference type="Rhea" id="RHEA:15149"/>
        <dbReference type="ChEBI" id="CHEBI:15379"/>
        <dbReference type="ChEBI" id="CHEBI:16240"/>
        <dbReference type="ChEBI" id="CHEBI:58589"/>
        <dbReference type="ChEBI" id="CHEBI:597326"/>
        <dbReference type="EC" id="1.4.3.5"/>
    </reaction>
</comment>
<name>A0A6H1Q1T5_9PROT</name>
<sequence>MNQKNSLGLNKCFLDKIDPIDLFEVWMNEAKKTELNDPNALALATSDQNNCPSIRMVLLKDFNKDGFVFYTNLNSQKGNELKNNPKASMCFHWKSLLRQVRINGTVQKVSNEVADKYYNSRGYESRIGAWASKQSTILNNRDELLNSIEEYKKKYSNKNDVPRPEYWSGWNLIPSSIEFWLDGDSRIHERLKYTKDNESNWAKSLLSP</sequence>
<dbReference type="UniPathway" id="UPA01068">
    <property type="reaction ID" value="UER00304"/>
</dbReference>
<evidence type="ECO:0000313" key="10">
    <source>
        <dbReference type="EMBL" id="QIZ20751.1"/>
    </source>
</evidence>
<feature type="binding site" evidence="6 7">
    <location>
        <position position="190"/>
    </location>
    <ligand>
        <name>FMN</name>
        <dbReference type="ChEBI" id="CHEBI:58210"/>
    </ligand>
</feature>
<feature type="binding site" evidence="6 7">
    <location>
        <begin position="55"/>
        <end position="60"/>
    </location>
    <ligand>
        <name>FMN</name>
        <dbReference type="ChEBI" id="CHEBI:58210"/>
    </ligand>
</feature>
<evidence type="ECO:0000256" key="7">
    <source>
        <dbReference type="PIRSR" id="PIRSR000190-2"/>
    </source>
</evidence>
<dbReference type="InterPro" id="IPR000659">
    <property type="entry name" value="Pyridox_Oxase"/>
</dbReference>
<feature type="domain" description="Pyridoxine 5'-phosphate oxidase dimerisation C-terminal" evidence="9">
    <location>
        <begin position="167"/>
        <end position="208"/>
    </location>
</feature>
<evidence type="ECO:0000256" key="1">
    <source>
        <dbReference type="ARBA" id="ARBA00007301"/>
    </source>
</evidence>
<dbReference type="NCBIfam" id="NF004231">
    <property type="entry name" value="PRK05679.1"/>
    <property type="match status" value="1"/>
</dbReference>
<proteinExistence type="inferred from homology"/>
<dbReference type="PANTHER" id="PTHR10851">
    <property type="entry name" value="PYRIDOXINE-5-PHOSPHATE OXIDASE"/>
    <property type="match status" value="1"/>
</dbReference>
<dbReference type="InterPro" id="IPR012349">
    <property type="entry name" value="Split_barrel_FMN-bd"/>
</dbReference>
<dbReference type="Pfam" id="PF10590">
    <property type="entry name" value="PNP_phzG_C"/>
    <property type="match status" value="1"/>
</dbReference>
<evidence type="ECO:0000256" key="5">
    <source>
        <dbReference type="ARBA" id="ARBA00023096"/>
    </source>
</evidence>
<dbReference type="EC" id="1.4.3.5" evidence="6"/>
<feature type="binding site" evidence="6 7">
    <location>
        <position position="180"/>
    </location>
    <ligand>
        <name>FMN</name>
        <dbReference type="ChEBI" id="CHEBI:58210"/>
    </ligand>
</feature>
<feature type="binding site" evidence="6">
    <location>
        <position position="60"/>
    </location>
    <ligand>
        <name>substrate</name>
    </ligand>
</feature>
<evidence type="ECO:0000313" key="11">
    <source>
        <dbReference type="Proteomes" id="UP000501094"/>
    </source>
</evidence>
<dbReference type="Proteomes" id="UP000501094">
    <property type="component" value="Chromosome"/>
</dbReference>
<evidence type="ECO:0000256" key="4">
    <source>
        <dbReference type="ARBA" id="ARBA00023002"/>
    </source>
</evidence>
<dbReference type="EMBL" id="CP038852">
    <property type="protein sequence ID" value="QIZ20751.1"/>
    <property type="molecule type" value="Genomic_DNA"/>
</dbReference>
<organism evidence="10 11">
    <name type="scientific">Candidatus Pelagibacter giovannonii</name>
    <dbReference type="NCBI Taxonomy" id="2563896"/>
    <lineage>
        <taxon>Bacteria</taxon>
        <taxon>Pseudomonadati</taxon>
        <taxon>Pseudomonadota</taxon>
        <taxon>Alphaproteobacteria</taxon>
        <taxon>Candidatus Pelagibacterales</taxon>
        <taxon>Candidatus Pelagibacteraceae</taxon>
        <taxon>Candidatus Pelagibacter</taxon>
    </lineage>
</organism>
<dbReference type="InterPro" id="IPR019576">
    <property type="entry name" value="Pyridoxamine_oxidase_dimer_C"/>
</dbReference>